<evidence type="ECO:0000313" key="9">
    <source>
        <dbReference type="Proteomes" id="UP000094463"/>
    </source>
</evidence>
<keyword evidence="9" id="KW-1185">Reference proteome</keyword>
<feature type="transmembrane region" description="Helical" evidence="5">
    <location>
        <begin position="301"/>
        <end position="322"/>
    </location>
</feature>
<feature type="transmembrane region" description="Helical" evidence="5">
    <location>
        <begin position="372"/>
        <end position="394"/>
    </location>
</feature>
<dbReference type="Proteomes" id="UP000094463">
    <property type="component" value="Chromosome"/>
</dbReference>
<feature type="transmembrane region" description="Helical" evidence="5">
    <location>
        <begin position="106"/>
        <end position="123"/>
    </location>
</feature>
<keyword evidence="5" id="KW-0874">Quinone</keyword>
<dbReference type="EMBL" id="CP012502">
    <property type="protein sequence ID" value="AOM81602.1"/>
    <property type="molecule type" value="Genomic_DNA"/>
</dbReference>
<name>A0A1D7QRH1_9BACI</name>
<comment type="subcellular location">
    <subcellularLocation>
        <location evidence="1 5">Cell membrane</location>
        <topology evidence="1 5">Multi-pass membrane protein</topology>
    </subcellularLocation>
    <subcellularLocation>
        <location evidence="6">Membrane</location>
        <topology evidence="6">Multi-pass membrane protein</topology>
    </subcellularLocation>
</comment>
<reference evidence="8 9" key="1">
    <citation type="submission" date="2015-08" db="EMBL/GenBank/DDBJ databases">
        <title>The complete genome sequence of Bacillus beveridgei MLTeJB.</title>
        <authorList>
            <person name="Hanson T.E."/>
            <person name="Mesa C."/>
            <person name="Basesman S.M."/>
            <person name="Oremland R.S."/>
        </authorList>
    </citation>
    <scope>NUCLEOTIDE SEQUENCE [LARGE SCALE GENOMIC DNA]</scope>
    <source>
        <strain evidence="8 9">MLTeJB</strain>
    </source>
</reference>
<feature type="transmembrane region" description="Helical" evidence="5">
    <location>
        <begin position="450"/>
        <end position="472"/>
    </location>
</feature>
<keyword evidence="5" id="KW-0813">Transport</keyword>
<dbReference type="STRING" id="632773.BBEV_0207"/>
<dbReference type="PANTHER" id="PTHR22773">
    <property type="entry name" value="NADH DEHYDROGENASE"/>
    <property type="match status" value="1"/>
</dbReference>
<evidence type="ECO:0000256" key="1">
    <source>
        <dbReference type="ARBA" id="ARBA00004651"/>
    </source>
</evidence>
<feature type="transmembrane region" description="Helical" evidence="5">
    <location>
        <begin position="400"/>
        <end position="429"/>
    </location>
</feature>
<evidence type="ECO:0000256" key="4">
    <source>
        <dbReference type="ARBA" id="ARBA00023136"/>
    </source>
</evidence>
<dbReference type="RefSeq" id="WP_069363761.1">
    <property type="nucleotide sequence ID" value="NZ_CP012502.1"/>
</dbReference>
<feature type="transmembrane region" description="Helical" evidence="5">
    <location>
        <begin position="129"/>
        <end position="148"/>
    </location>
</feature>
<dbReference type="PATRIC" id="fig|632773.3.peg.222"/>
<accession>A0A1D7QRH1</accession>
<comment type="subunit">
    <text evidence="5">NDH-1 is composed of 14 different subunits. Subunits NuoA, H, J, K, L, M, N constitute the membrane sector of the complex.</text>
</comment>
<dbReference type="HAMAP" id="MF_00445">
    <property type="entry name" value="NDH1_NuoN_1"/>
    <property type="match status" value="1"/>
</dbReference>
<keyword evidence="5" id="KW-0520">NAD</keyword>
<dbReference type="Pfam" id="PF00361">
    <property type="entry name" value="Proton_antipo_M"/>
    <property type="match status" value="1"/>
</dbReference>
<dbReference type="InterPro" id="IPR010096">
    <property type="entry name" value="NADH-Q_OxRdtase_suN/2"/>
</dbReference>
<feature type="domain" description="NADH:quinone oxidoreductase/Mrp antiporter transmembrane" evidence="7">
    <location>
        <begin position="125"/>
        <end position="420"/>
    </location>
</feature>
<comment type="similarity">
    <text evidence="5">Belongs to the complex I subunit 2 family.</text>
</comment>
<dbReference type="InterPro" id="IPR001750">
    <property type="entry name" value="ND/Mrp_TM"/>
</dbReference>
<dbReference type="GO" id="GO:0008137">
    <property type="term" value="F:NADH dehydrogenase (ubiquinone) activity"/>
    <property type="evidence" value="ECO:0007669"/>
    <property type="project" value="InterPro"/>
</dbReference>
<evidence type="ECO:0000256" key="3">
    <source>
        <dbReference type="ARBA" id="ARBA00022989"/>
    </source>
</evidence>
<keyword evidence="5" id="KW-1278">Translocase</keyword>
<feature type="transmembrane region" description="Helical" evidence="5">
    <location>
        <begin position="74"/>
        <end position="94"/>
    </location>
</feature>
<dbReference type="GO" id="GO:0048038">
    <property type="term" value="F:quinone binding"/>
    <property type="evidence" value="ECO:0007669"/>
    <property type="project" value="UniProtKB-KW"/>
</dbReference>
<organism evidence="8 9">
    <name type="scientific">Salisediminibacterium beveridgei</name>
    <dbReference type="NCBI Taxonomy" id="632773"/>
    <lineage>
        <taxon>Bacteria</taxon>
        <taxon>Bacillati</taxon>
        <taxon>Bacillota</taxon>
        <taxon>Bacilli</taxon>
        <taxon>Bacillales</taxon>
        <taxon>Bacillaceae</taxon>
        <taxon>Salisediminibacterium</taxon>
    </lineage>
</organism>
<feature type="transmembrane region" description="Helical" evidence="5">
    <location>
        <begin position="15"/>
        <end position="33"/>
    </location>
</feature>
<feature type="transmembrane region" description="Helical" evidence="5">
    <location>
        <begin position="40"/>
        <end position="62"/>
    </location>
</feature>
<keyword evidence="5" id="KW-1003">Cell membrane</keyword>
<comment type="function">
    <text evidence="5">NDH-1 shuttles electrons from NADH, via FMN and iron-sulfur (Fe-S) centers, to quinones in the respiratory chain. The immediate electron acceptor for the enzyme in this species is believed to be a menaquinone. Couples the redox reaction to proton translocation (for every two electrons transferred, four hydrogen ions are translocated across the cytoplasmic membrane), and thus conserves the redox energy in a proton gradient.</text>
</comment>
<gene>
    <name evidence="5 8" type="primary">nuoN</name>
    <name evidence="8" type="ORF">BBEV_0207</name>
</gene>
<dbReference type="GO" id="GO:0042773">
    <property type="term" value="P:ATP synthesis coupled electron transport"/>
    <property type="evidence" value="ECO:0007669"/>
    <property type="project" value="InterPro"/>
</dbReference>
<dbReference type="GO" id="GO:0005886">
    <property type="term" value="C:plasma membrane"/>
    <property type="evidence" value="ECO:0007669"/>
    <property type="project" value="UniProtKB-SubCell"/>
</dbReference>
<protein>
    <recommendedName>
        <fullName evidence="5">NADH-quinone oxidoreductase subunit N</fullName>
        <ecNumber evidence="5">7.1.1.-</ecNumber>
    </recommendedName>
    <alternativeName>
        <fullName evidence="5">NADH dehydrogenase I subunit N</fullName>
    </alternativeName>
    <alternativeName>
        <fullName evidence="5">NDH-1 subunit N</fullName>
    </alternativeName>
</protein>
<evidence type="ECO:0000256" key="6">
    <source>
        <dbReference type="RuleBase" id="RU000320"/>
    </source>
</evidence>
<keyword evidence="4 5" id="KW-0472">Membrane</keyword>
<dbReference type="EC" id="7.1.1.-" evidence="5"/>
<dbReference type="KEGG" id="bbev:BBEV_0207"/>
<dbReference type="NCBIfam" id="TIGR01770">
    <property type="entry name" value="NDH_I_N"/>
    <property type="match status" value="1"/>
</dbReference>
<feature type="transmembrane region" description="Helical" evidence="5">
    <location>
        <begin position="160"/>
        <end position="183"/>
    </location>
</feature>
<feature type="transmembrane region" description="Helical" evidence="5">
    <location>
        <begin position="328"/>
        <end position="351"/>
    </location>
</feature>
<comment type="catalytic activity">
    <reaction evidence="5">
        <text>a quinone + NADH + 5 H(+)(in) = a quinol + NAD(+) + 4 H(+)(out)</text>
        <dbReference type="Rhea" id="RHEA:57888"/>
        <dbReference type="ChEBI" id="CHEBI:15378"/>
        <dbReference type="ChEBI" id="CHEBI:24646"/>
        <dbReference type="ChEBI" id="CHEBI:57540"/>
        <dbReference type="ChEBI" id="CHEBI:57945"/>
        <dbReference type="ChEBI" id="CHEBI:132124"/>
    </reaction>
</comment>
<evidence type="ECO:0000259" key="7">
    <source>
        <dbReference type="Pfam" id="PF00361"/>
    </source>
</evidence>
<evidence type="ECO:0000256" key="5">
    <source>
        <dbReference type="HAMAP-Rule" id="MF_00445"/>
    </source>
</evidence>
<feature type="transmembrane region" description="Helical" evidence="5">
    <location>
        <begin position="203"/>
        <end position="224"/>
    </location>
</feature>
<sequence>MLAFNADWSLMTPEIVLGALALLVFTLDFMTGIHRRKPFIGHLSVLSLAVAAILVVVMNTTTGNVGATFIVDPFAMVFKLIILIGVALVILTSLHFLDRNDDVYQGEYYSILLFAALGGMVMVSSADLITLFIGLEILSISSYALAGFKKYNRNSSEAAIKYLVLGGTASAFILYGMSYLFGLSGTTNAFEIGQMMPELFADYPQMMIIAFVMMLAGFGFKVSVVPFHMWAPDVYYGAPTPITGFLTVVSKLAGFAILIRVFTVAFGGIYAEWAIVLATIAAITMIAGNFIALTQTDIKRLMAFSGIAQAGYLLVPLATILGDASTTIIAFYSVAYLLMTLGAFAIITLVTEDAGGKTGLDVFAGLYKRSPYMAVALTIFFLSLAGMPFTAGFIGKANIFIIAITGEMMWLAVIMIITSIVSFFYYFGVMKQMFMVEPKANDENLNVPSSINAVVSITLAATVILGILPNLLLDIFTTFNWMAFF</sequence>
<dbReference type="GO" id="GO:0050136">
    <property type="term" value="F:NADH dehydrogenase (quinone) (non-electrogenic) activity"/>
    <property type="evidence" value="ECO:0007669"/>
    <property type="project" value="UniProtKB-UniRule"/>
</dbReference>
<keyword evidence="8" id="KW-0560">Oxidoreductase</keyword>
<evidence type="ECO:0000313" key="8">
    <source>
        <dbReference type="EMBL" id="AOM81602.1"/>
    </source>
</evidence>
<keyword evidence="2 5" id="KW-0812">Transmembrane</keyword>
<proteinExistence type="inferred from homology"/>
<feature type="transmembrane region" description="Helical" evidence="5">
    <location>
        <begin position="273"/>
        <end position="294"/>
    </location>
</feature>
<keyword evidence="3 5" id="KW-1133">Transmembrane helix</keyword>
<evidence type="ECO:0000256" key="2">
    <source>
        <dbReference type="ARBA" id="ARBA00022692"/>
    </source>
</evidence>
<keyword evidence="8" id="KW-0830">Ubiquinone</keyword>
<feature type="transmembrane region" description="Helical" evidence="5">
    <location>
        <begin position="245"/>
        <end position="267"/>
    </location>
</feature>
<dbReference type="AlphaFoldDB" id="A0A1D7QRH1"/>
<dbReference type="OrthoDB" id="9811718at2"/>